<dbReference type="InterPro" id="IPR002901">
    <property type="entry name" value="MGlyc_endo_b_GlcNAc-like_dom"/>
</dbReference>
<dbReference type="AlphaFoldDB" id="A0A4V3RLD9"/>
<dbReference type="InterPro" id="IPR051056">
    <property type="entry name" value="Glycosyl_Hydrolase_73"/>
</dbReference>
<gene>
    <name evidence="4" type="ORF">E5347_00645</name>
</gene>
<keyword evidence="5" id="KW-1185">Reference proteome</keyword>
<dbReference type="EMBL" id="SRYR01000001">
    <property type="protein sequence ID" value="TGY43350.1"/>
    <property type="molecule type" value="Genomic_DNA"/>
</dbReference>
<accession>A0A4V3RLD9</accession>
<dbReference type="Gene3D" id="1.10.530.10">
    <property type="match status" value="1"/>
</dbReference>
<reference evidence="4 5" key="1">
    <citation type="submission" date="2019-04" db="EMBL/GenBank/DDBJ databases">
        <title>Microbes associate with the intestines of laboratory mice.</title>
        <authorList>
            <person name="Navarre W."/>
            <person name="Wong E."/>
            <person name="Huang K."/>
            <person name="Tropini C."/>
            <person name="Ng K."/>
            <person name="Yu B."/>
        </authorList>
    </citation>
    <scope>NUCLEOTIDE SEQUENCE [LARGE SCALE GENOMIC DNA]</scope>
    <source>
        <strain evidence="4 5">NM50_B9-20</strain>
    </source>
</reference>
<protein>
    <submittedName>
        <fullName evidence="4">Mannosyl-glycoprotein endo-beta-N-acetylglucosamidase</fullName>
    </submittedName>
</protein>
<proteinExistence type="predicted"/>
<dbReference type="SMART" id="SM00047">
    <property type="entry name" value="LYZ2"/>
    <property type="match status" value="1"/>
</dbReference>
<dbReference type="GO" id="GO:0004040">
    <property type="term" value="F:amidase activity"/>
    <property type="evidence" value="ECO:0007669"/>
    <property type="project" value="InterPro"/>
</dbReference>
<evidence type="ECO:0000313" key="4">
    <source>
        <dbReference type="EMBL" id="TGY43350.1"/>
    </source>
</evidence>
<comment type="caution">
    <text evidence="4">The sequence shown here is derived from an EMBL/GenBank/DDBJ whole genome shotgun (WGS) entry which is preliminary data.</text>
</comment>
<feature type="domain" description="Mannosyl-glycoprotein endo-beta-N-acetylglucosamidase-like" evidence="3">
    <location>
        <begin position="165"/>
        <end position="326"/>
    </location>
</feature>
<name>A0A4V3RLD9_9CLOT</name>
<evidence type="ECO:0000259" key="3">
    <source>
        <dbReference type="SMART" id="SM00047"/>
    </source>
</evidence>
<dbReference type="Proteomes" id="UP000306888">
    <property type="component" value="Unassembled WGS sequence"/>
</dbReference>
<sequence length="333" mass="37666">MLLSKFRGVSSIYKGSYSGLNNYSKVKFTNKNIKAVIFLLVCFITVMSVITVKLIGLFNSSSNKMILSMEEIQSYIDLADKYTINGYQLNWQEIAAINYVINDSSFSINEDISETIVNSLLKKDKDGNIVGLNSFKSAIKSFDLKSNDEKEAIEKLNILKNNYIHTELANDVDKKKFISDVESIAYENYKKYGILPSITISQAILESGWGESTLSAEYNNLFGIKADSRWDGNSVDLETMENYDDVIVGAFRAYDSLKESIRDHGKFLYENDRYAQNGLFNGKTYKEQAQALENAGYSTAKDEVGNLIYADKLVKVIQENNLMIFDTEAKRNN</sequence>
<dbReference type="PANTHER" id="PTHR33308">
    <property type="entry name" value="PEPTIDOGLYCAN HYDROLASE FLGJ"/>
    <property type="match status" value="1"/>
</dbReference>
<keyword evidence="2" id="KW-0472">Membrane</keyword>
<organism evidence="4 5">
    <name type="scientific">Clostridium sartagoforme</name>
    <dbReference type="NCBI Taxonomy" id="84031"/>
    <lineage>
        <taxon>Bacteria</taxon>
        <taxon>Bacillati</taxon>
        <taxon>Bacillota</taxon>
        <taxon>Clostridia</taxon>
        <taxon>Eubacteriales</taxon>
        <taxon>Clostridiaceae</taxon>
        <taxon>Clostridium</taxon>
    </lineage>
</organism>
<feature type="transmembrane region" description="Helical" evidence="2">
    <location>
        <begin position="35"/>
        <end position="58"/>
    </location>
</feature>
<evidence type="ECO:0000256" key="1">
    <source>
        <dbReference type="ARBA" id="ARBA00022801"/>
    </source>
</evidence>
<dbReference type="Pfam" id="PF01832">
    <property type="entry name" value="Glucosaminidase"/>
    <property type="match status" value="1"/>
</dbReference>
<dbReference type="OrthoDB" id="977752at2"/>
<evidence type="ECO:0000256" key="2">
    <source>
        <dbReference type="SAM" id="Phobius"/>
    </source>
</evidence>
<keyword evidence="2" id="KW-1133">Transmembrane helix</keyword>
<dbReference type="PANTHER" id="PTHR33308:SF9">
    <property type="entry name" value="PEPTIDOGLYCAN HYDROLASE FLGJ"/>
    <property type="match status" value="1"/>
</dbReference>
<keyword evidence="2" id="KW-0812">Transmembrane</keyword>
<keyword evidence="1" id="KW-0378">Hydrolase</keyword>
<evidence type="ECO:0000313" key="5">
    <source>
        <dbReference type="Proteomes" id="UP000306888"/>
    </source>
</evidence>